<name>A0A481Z0Q7_9VIRU</name>
<organism evidence="1">
    <name type="scientific">Mimivirus LCMiAC02</name>
    <dbReference type="NCBI Taxonomy" id="2506609"/>
    <lineage>
        <taxon>Viruses</taxon>
        <taxon>Varidnaviria</taxon>
        <taxon>Bamfordvirae</taxon>
        <taxon>Nucleocytoviricota</taxon>
        <taxon>Megaviricetes</taxon>
        <taxon>Imitervirales</taxon>
        <taxon>Mimiviridae</taxon>
        <taxon>Klosneuvirinae</taxon>
    </lineage>
</organism>
<evidence type="ECO:0000313" key="1">
    <source>
        <dbReference type="EMBL" id="QBK89093.1"/>
    </source>
</evidence>
<gene>
    <name evidence="1" type="ORF">LCMiAC02_01860</name>
</gene>
<sequence length="63" mass="7732">MYLYIFINNQFFITNDEDTEVAEEDEHNKLINGHDILKKKIIIRYQRKNIIMLPPLTTWIYME</sequence>
<protein>
    <submittedName>
        <fullName evidence="1">Uncharacterized protein</fullName>
    </submittedName>
</protein>
<proteinExistence type="predicted"/>
<accession>A0A481Z0Q7</accession>
<dbReference type="EMBL" id="MK500407">
    <property type="protein sequence ID" value="QBK89093.1"/>
    <property type="molecule type" value="Genomic_DNA"/>
</dbReference>
<reference evidence="1" key="1">
    <citation type="journal article" date="2019" name="MBio">
        <title>Virus Genomes from Deep Sea Sediments Expand the Ocean Megavirome and Support Independent Origins of Viral Gigantism.</title>
        <authorList>
            <person name="Backstrom D."/>
            <person name="Yutin N."/>
            <person name="Jorgensen S.L."/>
            <person name="Dharamshi J."/>
            <person name="Homa F."/>
            <person name="Zaremba-Niedwiedzka K."/>
            <person name="Spang A."/>
            <person name="Wolf Y.I."/>
            <person name="Koonin E.V."/>
            <person name="Ettema T.J."/>
        </authorList>
    </citation>
    <scope>NUCLEOTIDE SEQUENCE</scope>
</reference>